<dbReference type="InParanoid" id="A0A409WCH6"/>
<dbReference type="OrthoDB" id="5422905at2759"/>
<feature type="region of interest" description="Disordered" evidence="1">
    <location>
        <begin position="146"/>
        <end position="186"/>
    </location>
</feature>
<name>A0A409WCH6_9AGAR</name>
<sequence length="194" mass="21956">MLKDDFKDGSGTAFVSGPIEAPDNFFADHYEPLLMKAISLGHSFVMGPASGTDSTALKYLIDQGVEPSRITVYLTKFEEKVLKDRIEWFIKLGGNFEVEGTTTSERDAAMTRDSDYDILRYMTIEEQKVFYGERYFPRVSATEKNDRRRRGLPLHVNHGLVDQDNQREHRTVADKTGKSGTQKPGPLKRLLGGY</sequence>
<comment type="caution">
    <text evidence="2">The sequence shown here is derived from an EMBL/GenBank/DDBJ whole genome shotgun (WGS) entry which is preliminary data.</text>
</comment>
<feature type="compositionally biased region" description="Basic and acidic residues" evidence="1">
    <location>
        <begin position="164"/>
        <end position="177"/>
    </location>
</feature>
<organism evidence="2 3">
    <name type="scientific">Gymnopilus dilepis</name>
    <dbReference type="NCBI Taxonomy" id="231916"/>
    <lineage>
        <taxon>Eukaryota</taxon>
        <taxon>Fungi</taxon>
        <taxon>Dikarya</taxon>
        <taxon>Basidiomycota</taxon>
        <taxon>Agaricomycotina</taxon>
        <taxon>Agaricomycetes</taxon>
        <taxon>Agaricomycetidae</taxon>
        <taxon>Agaricales</taxon>
        <taxon>Agaricineae</taxon>
        <taxon>Hymenogastraceae</taxon>
        <taxon>Gymnopilus</taxon>
    </lineage>
</organism>
<gene>
    <name evidence="2" type="ORF">CVT26_008580</name>
</gene>
<protein>
    <submittedName>
        <fullName evidence="2">Uncharacterized protein</fullName>
    </submittedName>
</protein>
<keyword evidence="3" id="KW-1185">Reference proteome</keyword>
<dbReference type="AlphaFoldDB" id="A0A409WCH6"/>
<evidence type="ECO:0000313" key="3">
    <source>
        <dbReference type="Proteomes" id="UP000284706"/>
    </source>
</evidence>
<evidence type="ECO:0000313" key="2">
    <source>
        <dbReference type="EMBL" id="PPQ76227.1"/>
    </source>
</evidence>
<accession>A0A409WCH6</accession>
<reference evidence="2 3" key="1">
    <citation type="journal article" date="2018" name="Evol. Lett.">
        <title>Horizontal gene cluster transfer increased hallucinogenic mushroom diversity.</title>
        <authorList>
            <person name="Reynolds H.T."/>
            <person name="Vijayakumar V."/>
            <person name="Gluck-Thaler E."/>
            <person name="Korotkin H.B."/>
            <person name="Matheny P.B."/>
            <person name="Slot J.C."/>
        </authorList>
    </citation>
    <scope>NUCLEOTIDE SEQUENCE [LARGE SCALE GENOMIC DNA]</scope>
    <source>
        <strain evidence="2 3">SRW20</strain>
    </source>
</reference>
<evidence type="ECO:0000256" key="1">
    <source>
        <dbReference type="SAM" id="MobiDB-lite"/>
    </source>
</evidence>
<dbReference type="EMBL" id="NHYE01005183">
    <property type="protein sequence ID" value="PPQ76227.1"/>
    <property type="molecule type" value="Genomic_DNA"/>
</dbReference>
<dbReference type="Proteomes" id="UP000284706">
    <property type="component" value="Unassembled WGS sequence"/>
</dbReference>
<proteinExistence type="predicted"/>